<accession>A0A8H5MF73</accession>
<evidence type="ECO:0000256" key="4">
    <source>
        <dbReference type="PROSITE-ProRule" id="PRU00134"/>
    </source>
</evidence>
<gene>
    <name evidence="6" type="ORF">D9757_002476</name>
</gene>
<dbReference type="PANTHER" id="PTHR10237:SF15">
    <property type="entry name" value="LD37257P"/>
    <property type="match status" value="1"/>
</dbReference>
<sequence>MAHPLVFPLRTYLYAIGNTSPVNLIQDLAPEQSANILLLGCGDPRNIFFTLDCNSLNKNASSPRTLDITCCDVEPAILARNLLLFTLIIDGECCDDDLWSIFYDLYIDTSAMRVLVEQCHKLVDLASDVKTWHASSYGTVLRVCTQHTLSELRRHWTLYNQFDQLPSARKKAVSRAFSQALSKSEQPYMLSPSRSAGIFQMTTLDTANEHFHRFWSSGVNDHDKTTLAKAKLINPTFVYSLSGEGFAVHYATDAFASFPLAPAFAEHGDSFASGSKPDLSLLRATLFKFVRSTFKVWCSTFREVSSTKILRVRFFAGDALAFCSVLHCHTIISPSFPSAFYGAQWQATILELDGGDYESRSESVAPTVFDVIDTSNMADHVGLLNILVVAVPLLSRTPHSSLCTETLLPASSNPTQGFLELMHADLTTMAVLLDVVPSAFVSRFNSHSNIHELILSTLTTENDVSQFHERMSWKITSLLDPAVPSSLSFDPSELAGFLFKMYLRVFFQEDVGWMMEEKKKMKSSPNNKESILKLKLGSLIHYTRATFALFLKRIKERMVINWDTVMKVLLEHIGNDRTLLLGSNFFQDLCCQLHLFGVYSVGSLHPVNPFLDRVRIPGWGIVPPVIFVSLVVPRQKLKVLENISLEKLGTPLLQFECHGPGFHNAFSSIQTSFGTLSRSSDASQGPTLILAEDSERWASYADLVVSVAIPAWIFSNEGIEFSLNVRSTPANVSLMSVLGMGMNIFRTPASDKAHVFLSRSRPNAQNRFQEVSILPTRLPTSSGTNDVVIKLDPSHQFIVEMSTKAIITDPVEQGVLEAPSRVPVVPQQVSAGRIKLTFGSVEHMVQFPYSIDGTRTKLKIARKSHYVEVIAFPVGNGCPFFNTREVNKFPLLLHGPSIALWNIHRVHLDHLPIIKPDRTRSQWLQTHLQCMASDYERTVISGAEDSRRSKPLPDVKNSLQHMFAHFVGTQDGLPSSLFGLKDDVGGEGVYAVFLFSSMRLDLASHSLVLDGYVLPIAKTTPEHVFQKLTSLGGMRQINAVGPEMLAWKQLIPAFVERCRQTWTHRADCEYIKTGRVPLSFATGENPICQCGQGKEVEGLMQMPNKSWKNLAPFCTRIAISPLYAVSYVESVVGNLSTFLAARSGSGSSGPREEEESCQKCGSQGKLMGCGRCKKVKYCSQTCQRNDWKAHKMQCVRL</sequence>
<evidence type="ECO:0000256" key="1">
    <source>
        <dbReference type="ARBA" id="ARBA00022723"/>
    </source>
</evidence>
<keyword evidence="3" id="KW-0862">Zinc</keyword>
<dbReference type="InterPro" id="IPR027974">
    <property type="entry name" value="DUF4470"/>
</dbReference>
<keyword evidence="1" id="KW-0479">Metal-binding</keyword>
<dbReference type="GO" id="GO:0000981">
    <property type="term" value="F:DNA-binding transcription factor activity, RNA polymerase II-specific"/>
    <property type="evidence" value="ECO:0007669"/>
    <property type="project" value="TreeGrafter"/>
</dbReference>
<reference evidence="6 7" key="1">
    <citation type="journal article" date="2020" name="ISME J.">
        <title>Uncovering the hidden diversity of litter-decomposition mechanisms in mushroom-forming fungi.</title>
        <authorList>
            <person name="Floudas D."/>
            <person name="Bentzer J."/>
            <person name="Ahren D."/>
            <person name="Johansson T."/>
            <person name="Persson P."/>
            <person name="Tunlid A."/>
        </authorList>
    </citation>
    <scope>NUCLEOTIDE SEQUENCE [LARGE SCALE GENOMIC DNA]</scope>
    <source>
        <strain evidence="6 7">CBS 406.79</strain>
    </source>
</reference>
<keyword evidence="2 4" id="KW-0863">Zinc-finger</keyword>
<evidence type="ECO:0000256" key="2">
    <source>
        <dbReference type="ARBA" id="ARBA00022771"/>
    </source>
</evidence>
<evidence type="ECO:0000313" key="6">
    <source>
        <dbReference type="EMBL" id="KAF5391506.1"/>
    </source>
</evidence>
<feature type="domain" description="MYND-type" evidence="5">
    <location>
        <begin position="1157"/>
        <end position="1194"/>
    </location>
</feature>
<evidence type="ECO:0000313" key="7">
    <source>
        <dbReference type="Proteomes" id="UP000518752"/>
    </source>
</evidence>
<dbReference type="PANTHER" id="PTHR10237">
    <property type="entry name" value="DEFORMED EPIDERMAL AUTOREGULATORY FACTOR 1 HOMOLOG SUPPRESSIN"/>
    <property type="match status" value="1"/>
</dbReference>
<organism evidence="6 7">
    <name type="scientific">Collybiopsis confluens</name>
    <dbReference type="NCBI Taxonomy" id="2823264"/>
    <lineage>
        <taxon>Eukaryota</taxon>
        <taxon>Fungi</taxon>
        <taxon>Dikarya</taxon>
        <taxon>Basidiomycota</taxon>
        <taxon>Agaricomycotina</taxon>
        <taxon>Agaricomycetes</taxon>
        <taxon>Agaricomycetidae</taxon>
        <taxon>Agaricales</taxon>
        <taxon>Marasmiineae</taxon>
        <taxon>Omphalotaceae</taxon>
        <taxon>Collybiopsis</taxon>
    </lineage>
</organism>
<dbReference type="SUPFAM" id="SSF144232">
    <property type="entry name" value="HIT/MYND zinc finger-like"/>
    <property type="match status" value="1"/>
</dbReference>
<dbReference type="PROSITE" id="PS01360">
    <property type="entry name" value="ZF_MYND_1"/>
    <property type="match status" value="1"/>
</dbReference>
<proteinExistence type="predicted"/>
<dbReference type="Pfam" id="PF14737">
    <property type="entry name" value="DUF4470"/>
    <property type="match status" value="1"/>
</dbReference>
<dbReference type="Proteomes" id="UP000518752">
    <property type="component" value="Unassembled WGS sequence"/>
</dbReference>
<dbReference type="PROSITE" id="PS50865">
    <property type="entry name" value="ZF_MYND_2"/>
    <property type="match status" value="1"/>
</dbReference>
<dbReference type="InterPro" id="IPR024119">
    <property type="entry name" value="TF_DEAF-1"/>
</dbReference>
<evidence type="ECO:0000256" key="3">
    <source>
        <dbReference type="ARBA" id="ARBA00022833"/>
    </source>
</evidence>
<dbReference type="OrthoDB" id="432970at2759"/>
<dbReference type="AlphaFoldDB" id="A0A8H5MF73"/>
<dbReference type="GO" id="GO:0005634">
    <property type="term" value="C:nucleus"/>
    <property type="evidence" value="ECO:0007669"/>
    <property type="project" value="TreeGrafter"/>
</dbReference>
<dbReference type="InterPro" id="IPR002893">
    <property type="entry name" value="Znf_MYND"/>
</dbReference>
<protein>
    <recommendedName>
        <fullName evidence="5">MYND-type domain-containing protein</fullName>
    </recommendedName>
</protein>
<name>A0A8H5MF73_9AGAR</name>
<comment type="caution">
    <text evidence="6">The sequence shown here is derived from an EMBL/GenBank/DDBJ whole genome shotgun (WGS) entry which is preliminary data.</text>
</comment>
<dbReference type="EMBL" id="JAACJN010000009">
    <property type="protein sequence ID" value="KAF5391506.1"/>
    <property type="molecule type" value="Genomic_DNA"/>
</dbReference>
<dbReference type="GO" id="GO:0008270">
    <property type="term" value="F:zinc ion binding"/>
    <property type="evidence" value="ECO:0007669"/>
    <property type="project" value="UniProtKB-KW"/>
</dbReference>
<keyword evidence="7" id="KW-1185">Reference proteome</keyword>
<dbReference type="Gene3D" id="6.10.140.2220">
    <property type="match status" value="1"/>
</dbReference>
<dbReference type="Pfam" id="PF01753">
    <property type="entry name" value="zf-MYND"/>
    <property type="match status" value="1"/>
</dbReference>
<evidence type="ECO:0000259" key="5">
    <source>
        <dbReference type="PROSITE" id="PS50865"/>
    </source>
</evidence>